<keyword evidence="9" id="KW-0472">Membrane</keyword>
<keyword evidence="9" id="KW-1133">Transmembrane helix</keyword>
<dbReference type="Gene3D" id="1.10.630.10">
    <property type="entry name" value="Cytochrome P450"/>
    <property type="match status" value="1"/>
</dbReference>
<evidence type="ECO:0000256" key="8">
    <source>
        <dbReference type="RuleBase" id="RU000461"/>
    </source>
</evidence>
<dbReference type="InterPro" id="IPR002403">
    <property type="entry name" value="Cyt_P450_E_grp-IV"/>
</dbReference>
<evidence type="ECO:0000256" key="6">
    <source>
        <dbReference type="ARBA" id="ARBA00023033"/>
    </source>
</evidence>
<keyword evidence="9" id="KW-0812">Transmembrane</keyword>
<dbReference type="InterPro" id="IPR017972">
    <property type="entry name" value="Cyt_P450_CS"/>
</dbReference>
<keyword evidence="11" id="KW-1185">Reference proteome</keyword>
<dbReference type="Proteomes" id="UP000184330">
    <property type="component" value="Unassembled WGS sequence"/>
</dbReference>
<evidence type="ECO:0000256" key="3">
    <source>
        <dbReference type="ARBA" id="ARBA00022723"/>
    </source>
</evidence>
<evidence type="ECO:0000256" key="4">
    <source>
        <dbReference type="ARBA" id="ARBA00023002"/>
    </source>
</evidence>
<feature type="binding site" description="axial binding residue" evidence="7">
    <location>
        <position position="444"/>
    </location>
    <ligand>
        <name>heme</name>
        <dbReference type="ChEBI" id="CHEBI:30413"/>
    </ligand>
    <ligandPart>
        <name>Fe</name>
        <dbReference type="ChEBI" id="CHEBI:18248"/>
    </ligandPart>
</feature>
<keyword evidence="7 8" id="KW-0349">Heme</keyword>
<dbReference type="GO" id="GO:0004497">
    <property type="term" value="F:monooxygenase activity"/>
    <property type="evidence" value="ECO:0007669"/>
    <property type="project" value="UniProtKB-KW"/>
</dbReference>
<dbReference type="PANTHER" id="PTHR24287">
    <property type="entry name" value="P450, PUTATIVE (EUROFUNG)-RELATED"/>
    <property type="match status" value="1"/>
</dbReference>
<sequence length="501" mass="56810">MGLHRLAFVYPPYIIATCVLVVAVCFIRIWQTTQRRLKVLGGRGAFVPGPPFGLHIAYGLIKNWFCDELVEYCSDLQRRFGHTIDLEILGMRLVFTDEPRNLEAIMSSKFNDYGKGKDLHRTWKDLMGNSIFATDGNIWRNSQKLLRPHLSKGRGSDFGRTEPHVQELLDKFSMKQIVDVSDLSSRFAFDVVSDIFLEESANTLKSEKFPFGEAMDKLQAYNTIRTCFGWFGSMMPTVFLRGAMVEVEKYLKLQVERIIAMPVYGTSDKEAQNNRLVDSLRSKCGSAKEMRDQLIAVLLAGKDPFGLTLAWALYELARHPEVVGKLKSEIAMTIELGRNPTSQDLHRMPYLKNIVQETLRLYPPLGFNVRVAVEDTSLPVGSGATGQDPVGILKGTQIAYSVASLHHNVDIVGPDANVFKPERWETWKPNKWEYLPFNHGPRVCLGRNFSLLQLRYTLCRLFQEFESVSLAGSGEQKKALRVELNLKPASPILCTFHSRRQ</sequence>
<dbReference type="GO" id="GO:0016705">
    <property type="term" value="F:oxidoreductase activity, acting on paired donors, with incorporation or reduction of molecular oxygen"/>
    <property type="evidence" value="ECO:0007669"/>
    <property type="project" value="InterPro"/>
</dbReference>
<dbReference type="STRING" id="576137.A0A1L7WLF6"/>
<evidence type="ECO:0000256" key="2">
    <source>
        <dbReference type="ARBA" id="ARBA00010617"/>
    </source>
</evidence>
<protein>
    <submittedName>
        <fullName evidence="10">Related to n-alkane-inducible cytochrome P450</fullName>
    </submittedName>
</protein>
<organism evidence="10 11">
    <name type="scientific">Phialocephala subalpina</name>
    <dbReference type="NCBI Taxonomy" id="576137"/>
    <lineage>
        <taxon>Eukaryota</taxon>
        <taxon>Fungi</taxon>
        <taxon>Dikarya</taxon>
        <taxon>Ascomycota</taxon>
        <taxon>Pezizomycotina</taxon>
        <taxon>Leotiomycetes</taxon>
        <taxon>Helotiales</taxon>
        <taxon>Mollisiaceae</taxon>
        <taxon>Phialocephala</taxon>
        <taxon>Phialocephala fortinii species complex</taxon>
    </lineage>
</organism>
<keyword evidence="5 7" id="KW-0408">Iron</keyword>
<accession>A0A1L7WLF6</accession>
<comment type="cofactor">
    <cofactor evidence="1 7">
        <name>heme</name>
        <dbReference type="ChEBI" id="CHEBI:30413"/>
    </cofactor>
</comment>
<dbReference type="PRINTS" id="PR00385">
    <property type="entry name" value="P450"/>
</dbReference>
<evidence type="ECO:0000313" key="10">
    <source>
        <dbReference type="EMBL" id="CZR53583.1"/>
    </source>
</evidence>
<dbReference type="InterPro" id="IPR036396">
    <property type="entry name" value="Cyt_P450_sf"/>
</dbReference>
<dbReference type="GO" id="GO:0020037">
    <property type="term" value="F:heme binding"/>
    <property type="evidence" value="ECO:0007669"/>
    <property type="project" value="InterPro"/>
</dbReference>
<keyword evidence="3 7" id="KW-0479">Metal-binding</keyword>
<dbReference type="PROSITE" id="PS00086">
    <property type="entry name" value="CYTOCHROME_P450"/>
    <property type="match status" value="1"/>
</dbReference>
<keyword evidence="4 8" id="KW-0560">Oxidoreductase</keyword>
<dbReference type="PRINTS" id="PR00465">
    <property type="entry name" value="EP450IV"/>
</dbReference>
<dbReference type="OrthoDB" id="1470350at2759"/>
<dbReference type="AlphaFoldDB" id="A0A1L7WLF6"/>
<dbReference type="SUPFAM" id="SSF48264">
    <property type="entry name" value="Cytochrome P450"/>
    <property type="match status" value="1"/>
</dbReference>
<dbReference type="Pfam" id="PF00067">
    <property type="entry name" value="p450"/>
    <property type="match status" value="1"/>
</dbReference>
<dbReference type="InterPro" id="IPR001128">
    <property type="entry name" value="Cyt_P450"/>
</dbReference>
<dbReference type="PANTHER" id="PTHR24287:SF5">
    <property type="entry name" value="P450, PUTATIVE (EUROFUNG)-RELATED"/>
    <property type="match status" value="1"/>
</dbReference>
<reference evidence="10 11" key="1">
    <citation type="submission" date="2016-03" db="EMBL/GenBank/DDBJ databases">
        <authorList>
            <person name="Ploux O."/>
        </authorList>
    </citation>
    <scope>NUCLEOTIDE SEQUENCE [LARGE SCALE GENOMIC DNA]</scope>
    <source>
        <strain evidence="10 11">UAMH 11012</strain>
    </source>
</reference>
<gene>
    <name evidence="10" type="ORF">PAC_03463</name>
</gene>
<evidence type="ECO:0000256" key="5">
    <source>
        <dbReference type="ARBA" id="ARBA00023004"/>
    </source>
</evidence>
<dbReference type="InterPro" id="IPR047146">
    <property type="entry name" value="Cyt_P450_E_CYP52_fungi"/>
</dbReference>
<dbReference type="GO" id="GO:0005506">
    <property type="term" value="F:iron ion binding"/>
    <property type="evidence" value="ECO:0007669"/>
    <property type="project" value="InterPro"/>
</dbReference>
<feature type="transmembrane region" description="Helical" evidence="9">
    <location>
        <begin position="12"/>
        <end position="30"/>
    </location>
</feature>
<proteinExistence type="inferred from homology"/>
<keyword evidence="6 8" id="KW-0503">Monooxygenase</keyword>
<name>A0A1L7WLF6_9HELO</name>
<comment type="similarity">
    <text evidence="2 8">Belongs to the cytochrome P450 family.</text>
</comment>
<evidence type="ECO:0000256" key="7">
    <source>
        <dbReference type="PIRSR" id="PIRSR602403-1"/>
    </source>
</evidence>
<evidence type="ECO:0000313" key="11">
    <source>
        <dbReference type="Proteomes" id="UP000184330"/>
    </source>
</evidence>
<evidence type="ECO:0000256" key="1">
    <source>
        <dbReference type="ARBA" id="ARBA00001971"/>
    </source>
</evidence>
<dbReference type="EMBL" id="FJOG01000004">
    <property type="protein sequence ID" value="CZR53583.1"/>
    <property type="molecule type" value="Genomic_DNA"/>
</dbReference>
<evidence type="ECO:0000256" key="9">
    <source>
        <dbReference type="SAM" id="Phobius"/>
    </source>
</evidence>